<evidence type="ECO:0000313" key="1">
    <source>
        <dbReference type="EMBL" id="KAK9922322.1"/>
    </source>
</evidence>
<evidence type="ECO:0000313" key="2">
    <source>
        <dbReference type="Proteomes" id="UP001457282"/>
    </source>
</evidence>
<organism evidence="1 2">
    <name type="scientific">Rubus argutus</name>
    <name type="common">Southern blackberry</name>
    <dbReference type="NCBI Taxonomy" id="59490"/>
    <lineage>
        <taxon>Eukaryota</taxon>
        <taxon>Viridiplantae</taxon>
        <taxon>Streptophyta</taxon>
        <taxon>Embryophyta</taxon>
        <taxon>Tracheophyta</taxon>
        <taxon>Spermatophyta</taxon>
        <taxon>Magnoliopsida</taxon>
        <taxon>eudicotyledons</taxon>
        <taxon>Gunneridae</taxon>
        <taxon>Pentapetalae</taxon>
        <taxon>rosids</taxon>
        <taxon>fabids</taxon>
        <taxon>Rosales</taxon>
        <taxon>Rosaceae</taxon>
        <taxon>Rosoideae</taxon>
        <taxon>Rosoideae incertae sedis</taxon>
        <taxon>Rubus</taxon>
    </lineage>
</organism>
<keyword evidence="2" id="KW-1185">Reference proteome</keyword>
<protein>
    <submittedName>
        <fullName evidence="1">Uncharacterized protein</fullName>
    </submittedName>
</protein>
<accession>A0AAW1WG51</accession>
<gene>
    <name evidence="1" type="ORF">M0R45_030791</name>
</gene>
<proteinExistence type="predicted"/>
<reference evidence="1 2" key="1">
    <citation type="journal article" date="2023" name="G3 (Bethesda)">
        <title>A chromosome-length genome assembly and annotation of blackberry (Rubus argutus, cv. 'Hillquist').</title>
        <authorList>
            <person name="Bruna T."/>
            <person name="Aryal R."/>
            <person name="Dudchenko O."/>
            <person name="Sargent D.J."/>
            <person name="Mead D."/>
            <person name="Buti M."/>
            <person name="Cavallini A."/>
            <person name="Hytonen T."/>
            <person name="Andres J."/>
            <person name="Pham M."/>
            <person name="Weisz D."/>
            <person name="Mascagni F."/>
            <person name="Usai G."/>
            <person name="Natali L."/>
            <person name="Bassil N."/>
            <person name="Fernandez G.E."/>
            <person name="Lomsadze A."/>
            <person name="Armour M."/>
            <person name="Olukolu B."/>
            <person name="Poorten T."/>
            <person name="Britton C."/>
            <person name="Davik J."/>
            <person name="Ashrafi H."/>
            <person name="Aiden E.L."/>
            <person name="Borodovsky M."/>
            <person name="Worthington M."/>
        </authorList>
    </citation>
    <scope>NUCLEOTIDE SEQUENCE [LARGE SCALE GENOMIC DNA]</scope>
    <source>
        <strain evidence="1">PI 553951</strain>
    </source>
</reference>
<dbReference type="EMBL" id="JBEDUW010000006">
    <property type="protein sequence ID" value="KAK9922322.1"/>
    <property type="molecule type" value="Genomic_DNA"/>
</dbReference>
<sequence>MITCYYPSAQSFVKLRKPPPHRDNLIEAAEVKQPGLPAGLEARDGREEIRAEERLQLVVLNCRWHGLGSGVLLIGGGQLKSINLQITISPIQAPTINSNSQPPPDHAPMCLHLVDPLPYHSPPSPSTAIIDPAISGRASTEAYHHHKCRH</sequence>
<dbReference type="Proteomes" id="UP001457282">
    <property type="component" value="Unassembled WGS sequence"/>
</dbReference>
<dbReference type="AlphaFoldDB" id="A0AAW1WG51"/>
<name>A0AAW1WG51_RUBAR</name>
<comment type="caution">
    <text evidence="1">The sequence shown here is derived from an EMBL/GenBank/DDBJ whole genome shotgun (WGS) entry which is preliminary data.</text>
</comment>